<reference evidence="2" key="1">
    <citation type="submission" date="2021-01" db="EMBL/GenBank/DDBJ databases">
        <title>Modified the classification status of verrucomicrobia.</title>
        <authorList>
            <person name="Feng X."/>
        </authorList>
    </citation>
    <scope>NUCLEOTIDE SEQUENCE</scope>
    <source>
        <strain evidence="2">_KCTC 22039</strain>
    </source>
</reference>
<sequence length="60" mass="6778">MKTLITFLSMLVVAIWFSPSNDPLTVILVFCILASVAVLSSFIKELRRFNRRQSSTETVS</sequence>
<keyword evidence="1" id="KW-0812">Transmembrane</keyword>
<keyword evidence="1" id="KW-0472">Membrane</keyword>
<name>A0A8J7MD13_9BACT</name>
<dbReference type="AlphaFoldDB" id="A0A8J7MD13"/>
<dbReference type="Proteomes" id="UP000624703">
    <property type="component" value="Unassembled WGS sequence"/>
</dbReference>
<evidence type="ECO:0000313" key="3">
    <source>
        <dbReference type="Proteomes" id="UP000624703"/>
    </source>
</evidence>
<evidence type="ECO:0000256" key="1">
    <source>
        <dbReference type="SAM" id="Phobius"/>
    </source>
</evidence>
<proteinExistence type="predicted"/>
<gene>
    <name evidence="2" type="ORF">JIN82_10075</name>
</gene>
<feature type="transmembrane region" description="Helical" evidence="1">
    <location>
        <begin position="24"/>
        <end position="43"/>
    </location>
</feature>
<dbReference type="RefSeq" id="WP_200311500.1">
    <property type="nucleotide sequence ID" value="NZ_JAENIM010000039.1"/>
</dbReference>
<protein>
    <submittedName>
        <fullName evidence="2">Uncharacterized protein</fullName>
    </submittedName>
</protein>
<evidence type="ECO:0000313" key="2">
    <source>
        <dbReference type="EMBL" id="MBK1791499.1"/>
    </source>
</evidence>
<accession>A0A8J7MD13</accession>
<dbReference type="EMBL" id="JAENIM010000039">
    <property type="protein sequence ID" value="MBK1791499.1"/>
    <property type="molecule type" value="Genomic_DNA"/>
</dbReference>
<organism evidence="2 3">
    <name type="scientific">Persicirhabdus sediminis</name>
    <dbReference type="NCBI Taxonomy" id="454144"/>
    <lineage>
        <taxon>Bacteria</taxon>
        <taxon>Pseudomonadati</taxon>
        <taxon>Verrucomicrobiota</taxon>
        <taxon>Verrucomicrobiia</taxon>
        <taxon>Verrucomicrobiales</taxon>
        <taxon>Verrucomicrobiaceae</taxon>
        <taxon>Persicirhabdus</taxon>
    </lineage>
</organism>
<keyword evidence="3" id="KW-1185">Reference proteome</keyword>
<comment type="caution">
    <text evidence="2">The sequence shown here is derived from an EMBL/GenBank/DDBJ whole genome shotgun (WGS) entry which is preliminary data.</text>
</comment>
<keyword evidence="1" id="KW-1133">Transmembrane helix</keyword>